<dbReference type="EMBL" id="LR134334">
    <property type="protein sequence ID" value="VEF73460.1"/>
    <property type="molecule type" value="Genomic_DNA"/>
</dbReference>
<keyword evidence="1" id="KW-1133">Transmembrane helix</keyword>
<dbReference type="EC" id="5.3.1.22" evidence="2"/>
<reference evidence="2 3" key="1">
    <citation type="submission" date="2018-12" db="EMBL/GenBank/DDBJ databases">
        <authorList>
            <consortium name="Pathogen Informatics"/>
        </authorList>
    </citation>
    <scope>NUCLEOTIDE SEQUENCE [LARGE SCALE GENOMIC DNA]</scope>
    <source>
        <strain evidence="2 3">NCTC7357</strain>
    </source>
</reference>
<name>A0AAX3FVE4_9PSED</name>
<evidence type="ECO:0000313" key="3">
    <source>
        <dbReference type="Proteomes" id="UP000277437"/>
    </source>
</evidence>
<keyword evidence="2" id="KW-0413">Isomerase</keyword>
<protein>
    <submittedName>
        <fullName evidence="2">Phage terminase, small subunit</fullName>
        <ecNumber evidence="2">5.3.1.22</ecNumber>
    </submittedName>
</protein>
<evidence type="ECO:0000256" key="1">
    <source>
        <dbReference type="SAM" id="Phobius"/>
    </source>
</evidence>
<evidence type="ECO:0000313" key="2">
    <source>
        <dbReference type="EMBL" id="VEF73460.1"/>
    </source>
</evidence>
<sequence length="120" mass="13772">MGKRHPNLHAWQWRSYPHNHRNPTNLVLHLIAVPLFIVGFLLLVSGVFGLSFTNVAIGVVGLIAALGLQRHGHSLEAQVAEPFSDRKDAVQRLLVEQFVTFPRFVLSGAWWRAWRERHRH</sequence>
<dbReference type="AlphaFoldDB" id="A0AAX3FVE4"/>
<dbReference type="GO" id="GO:0008903">
    <property type="term" value="F:hydroxypyruvate isomerase activity"/>
    <property type="evidence" value="ECO:0007669"/>
    <property type="project" value="UniProtKB-EC"/>
</dbReference>
<proteinExistence type="predicted"/>
<gene>
    <name evidence="2" type="ORF">NCTC7357_01724</name>
</gene>
<accession>A0AAX3FVE4</accession>
<organism evidence="2 3">
    <name type="scientific">Pseudomonas chlororaphis</name>
    <dbReference type="NCBI Taxonomy" id="587753"/>
    <lineage>
        <taxon>Bacteria</taxon>
        <taxon>Pseudomonadati</taxon>
        <taxon>Pseudomonadota</taxon>
        <taxon>Gammaproteobacteria</taxon>
        <taxon>Pseudomonadales</taxon>
        <taxon>Pseudomonadaceae</taxon>
        <taxon>Pseudomonas</taxon>
    </lineage>
</organism>
<keyword evidence="1" id="KW-0472">Membrane</keyword>
<dbReference type="RefSeq" id="WP_124325148.1">
    <property type="nucleotide sequence ID" value="NZ_CP118137.1"/>
</dbReference>
<feature type="transmembrane region" description="Helical" evidence="1">
    <location>
        <begin position="26"/>
        <end position="44"/>
    </location>
</feature>
<feature type="transmembrane region" description="Helical" evidence="1">
    <location>
        <begin position="50"/>
        <end position="68"/>
    </location>
</feature>
<keyword evidence="1" id="KW-0812">Transmembrane</keyword>
<dbReference type="Proteomes" id="UP000277437">
    <property type="component" value="Chromosome"/>
</dbReference>